<dbReference type="Gene3D" id="3.40.50.300">
    <property type="entry name" value="P-loop containing nucleotide triphosphate hydrolases"/>
    <property type="match status" value="1"/>
</dbReference>
<dbReference type="PANTHER" id="PTHR23155:SF931">
    <property type="entry name" value="OS01G0547000 PROTEIN"/>
    <property type="match status" value="1"/>
</dbReference>
<dbReference type="PRINTS" id="PR00364">
    <property type="entry name" value="DISEASERSIST"/>
</dbReference>
<dbReference type="Pfam" id="PF23598">
    <property type="entry name" value="LRR_14"/>
    <property type="match status" value="1"/>
</dbReference>
<dbReference type="InterPro" id="IPR027417">
    <property type="entry name" value="P-loop_NTPase"/>
</dbReference>
<keyword evidence="12" id="KW-1185">Reference proteome</keyword>
<evidence type="ECO:0000256" key="6">
    <source>
        <dbReference type="ARBA" id="ARBA00023054"/>
    </source>
</evidence>
<keyword evidence="6" id="KW-0175">Coiled coil</keyword>
<dbReference type="InterPro" id="IPR002182">
    <property type="entry name" value="NB-ARC"/>
</dbReference>
<keyword evidence="2" id="KW-0433">Leucine-rich repeat</keyword>
<reference evidence="11" key="1">
    <citation type="submission" date="2024-10" db="EMBL/GenBank/DDBJ databases">
        <authorList>
            <person name="Ryan C."/>
        </authorList>
    </citation>
    <scope>NUCLEOTIDE SEQUENCE [LARGE SCALE GENOMIC DNA]</scope>
</reference>
<dbReference type="InterPro" id="IPR036388">
    <property type="entry name" value="WH-like_DNA-bd_sf"/>
</dbReference>
<dbReference type="InterPro" id="IPR041118">
    <property type="entry name" value="Rx_N"/>
</dbReference>
<dbReference type="GO" id="GO:0002758">
    <property type="term" value="P:innate immune response-activating signaling pathway"/>
    <property type="evidence" value="ECO:0007669"/>
    <property type="project" value="UniProtKB-ARBA"/>
</dbReference>
<dbReference type="Gene3D" id="1.10.10.10">
    <property type="entry name" value="Winged helix-like DNA-binding domain superfamily/Winged helix DNA-binding domain"/>
    <property type="match status" value="1"/>
</dbReference>
<dbReference type="PANTHER" id="PTHR23155">
    <property type="entry name" value="DISEASE RESISTANCE PROTEIN RP"/>
    <property type="match status" value="1"/>
</dbReference>
<evidence type="ECO:0000256" key="1">
    <source>
        <dbReference type="ARBA" id="ARBA00008894"/>
    </source>
</evidence>
<evidence type="ECO:0000256" key="2">
    <source>
        <dbReference type="ARBA" id="ARBA00022614"/>
    </source>
</evidence>
<organism evidence="11 12">
    <name type="scientific">Urochloa decumbens</name>
    <dbReference type="NCBI Taxonomy" id="240449"/>
    <lineage>
        <taxon>Eukaryota</taxon>
        <taxon>Viridiplantae</taxon>
        <taxon>Streptophyta</taxon>
        <taxon>Embryophyta</taxon>
        <taxon>Tracheophyta</taxon>
        <taxon>Spermatophyta</taxon>
        <taxon>Magnoliopsida</taxon>
        <taxon>Liliopsida</taxon>
        <taxon>Poales</taxon>
        <taxon>Poaceae</taxon>
        <taxon>PACMAD clade</taxon>
        <taxon>Panicoideae</taxon>
        <taxon>Panicodae</taxon>
        <taxon>Paniceae</taxon>
        <taxon>Melinidinae</taxon>
        <taxon>Urochloa</taxon>
    </lineage>
</organism>
<feature type="domain" description="Disease resistance protein winged helix" evidence="9">
    <location>
        <begin position="392"/>
        <end position="463"/>
    </location>
</feature>
<dbReference type="InterPro" id="IPR042197">
    <property type="entry name" value="Apaf_helical"/>
</dbReference>
<evidence type="ECO:0000259" key="7">
    <source>
        <dbReference type="Pfam" id="PF00931"/>
    </source>
</evidence>
<dbReference type="Pfam" id="PF18052">
    <property type="entry name" value="Rx_N"/>
    <property type="match status" value="1"/>
</dbReference>
<dbReference type="AlphaFoldDB" id="A0ABC9AYN1"/>
<dbReference type="InterPro" id="IPR032675">
    <property type="entry name" value="LRR_dom_sf"/>
</dbReference>
<keyword evidence="4" id="KW-0547">Nucleotide-binding</keyword>
<dbReference type="Proteomes" id="UP001497457">
    <property type="component" value="Chromosome 23rd"/>
</dbReference>
<protein>
    <submittedName>
        <fullName evidence="11">Uncharacterized protein</fullName>
    </submittedName>
</protein>
<dbReference type="InterPro" id="IPR038005">
    <property type="entry name" value="RX-like_CC"/>
</dbReference>
<evidence type="ECO:0000259" key="9">
    <source>
        <dbReference type="Pfam" id="PF23559"/>
    </source>
</evidence>
<dbReference type="Gene3D" id="1.20.5.4130">
    <property type="match status" value="1"/>
</dbReference>
<accession>A0ABC9AYN1</accession>
<dbReference type="Pfam" id="PF00931">
    <property type="entry name" value="NB-ARC"/>
    <property type="match status" value="1"/>
</dbReference>
<evidence type="ECO:0000259" key="10">
    <source>
        <dbReference type="Pfam" id="PF23598"/>
    </source>
</evidence>
<dbReference type="Pfam" id="PF23559">
    <property type="entry name" value="WHD_DRP"/>
    <property type="match status" value="1"/>
</dbReference>
<dbReference type="GO" id="GO:0000166">
    <property type="term" value="F:nucleotide binding"/>
    <property type="evidence" value="ECO:0007669"/>
    <property type="project" value="UniProtKB-KW"/>
</dbReference>
<dbReference type="CDD" id="cd14798">
    <property type="entry name" value="RX-CC_like"/>
    <property type="match status" value="1"/>
</dbReference>
<dbReference type="GO" id="GO:0009626">
    <property type="term" value="P:plant-type hypersensitive response"/>
    <property type="evidence" value="ECO:0007669"/>
    <property type="project" value="UniProtKB-ARBA"/>
</dbReference>
<evidence type="ECO:0000313" key="12">
    <source>
        <dbReference type="Proteomes" id="UP001497457"/>
    </source>
</evidence>
<gene>
    <name evidence="11" type="ORF">URODEC1_LOCUS59566</name>
</gene>
<evidence type="ECO:0000256" key="4">
    <source>
        <dbReference type="ARBA" id="ARBA00022741"/>
    </source>
</evidence>
<keyword evidence="5" id="KW-0611">Plant defense</keyword>
<dbReference type="EMBL" id="OZ075133">
    <property type="protein sequence ID" value="CAL4989083.1"/>
    <property type="molecule type" value="Genomic_DNA"/>
</dbReference>
<dbReference type="FunFam" id="1.10.10.10:FF:000322">
    <property type="entry name" value="Probable disease resistance protein At1g63360"/>
    <property type="match status" value="1"/>
</dbReference>
<feature type="domain" description="Disease resistance N-terminal" evidence="8">
    <location>
        <begin position="6"/>
        <end position="106"/>
    </location>
</feature>
<dbReference type="InterPro" id="IPR058922">
    <property type="entry name" value="WHD_DRP"/>
</dbReference>
<evidence type="ECO:0000259" key="8">
    <source>
        <dbReference type="Pfam" id="PF18052"/>
    </source>
</evidence>
<proteinExistence type="inferred from homology"/>
<evidence type="ECO:0000256" key="5">
    <source>
        <dbReference type="ARBA" id="ARBA00022821"/>
    </source>
</evidence>
<feature type="domain" description="Disease resistance R13L4/SHOC-2-like LRR" evidence="10">
    <location>
        <begin position="487"/>
        <end position="750"/>
    </location>
</feature>
<dbReference type="InterPro" id="IPR044974">
    <property type="entry name" value="Disease_R_plants"/>
</dbReference>
<evidence type="ECO:0000313" key="11">
    <source>
        <dbReference type="EMBL" id="CAL4989083.1"/>
    </source>
</evidence>
<sequence length="826" mass="93525">MAEAVVGVLIGKIGMALAKEAAAYGASLLGKEASAIKDLFGNIRKAERELDSMKAYLHESEKFKDTDETTGIFVKNIRELSFQVEDVVDEFMYKLEGDKHGGFAAKMKKRIKHVKVWHRLAHKLHDINAELEEATKRRKRYAIPGMDTHGEDLVGIEGNAAKLKGCLVDDLEESNTKITTVWGMGGVGKTTLVDHVYKLVKLDFDAAAWVTVSKSYQVEDLLKKIATEFGISVASNMEMIRVVDVIRNHLGISWFLMMFGNGIFVLTSRLYEVASLATSKCTINLEPLEEKYSWNLFCKEAFRLSSDKTCPSELQDLAVKFLQKCEGLPIAISCIGRLLSFKPPTYPEWETVWKELESHSANNAIRSVDTILKVSLEDLPYQLKNCFLHCAMFPEDFEMKRRRLIRHWITSGFINEKENKTLEQVAEGYLSDLVNRSLLQVVRKNGAGRVKCCRMHDVILHLALDKAEKECFGKVSEGHSTVSMLPNEVFSLFNLRFLGLRDTQIESLPAAIGRLQNLEVLDASCSSLVSLPKDVVKLKKLRYLYACVKFTNGDFFHFGGVKMPRGMRNLTGLHALQSVKASTETLYDVAALTELRTFAVEDVKSEHTLSLRSALLNMTNLVSLSITTSNENEVLPLEELRLPVSLSKLALIGQLEKKRMPHILSSRLHLDNLTRLCLIFSKLDENTFPNLMVLHNLYFLALHKAYDGKTLCFSKHSFPRLRELCISSAPQLNQVEIEEDALVSLVTLWISGCPELKRLPRGIQYLAAQEELYLENTTDEFIEMLRQESEANDCKEELMKISHIREVIVESTEKNFWRRIVSNKGK</sequence>
<name>A0ABC9AYN1_9POAL</name>
<evidence type="ECO:0000256" key="3">
    <source>
        <dbReference type="ARBA" id="ARBA00022737"/>
    </source>
</evidence>
<dbReference type="SUPFAM" id="SSF52058">
    <property type="entry name" value="L domain-like"/>
    <property type="match status" value="1"/>
</dbReference>
<comment type="similarity">
    <text evidence="1">Belongs to the disease resistance NB-LRR family.</text>
</comment>
<dbReference type="Gene3D" id="1.10.8.430">
    <property type="entry name" value="Helical domain of apoptotic protease-activating factors"/>
    <property type="match status" value="1"/>
</dbReference>
<keyword evidence="3" id="KW-0677">Repeat</keyword>
<feature type="domain" description="NB-ARC" evidence="7">
    <location>
        <begin position="168"/>
        <end position="258"/>
    </location>
</feature>
<dbReference type="Gene3D" id="3.80.10.10">
    <property type="entry name" value="Ribonuclease Inhibitor"/>
    <property type="match status" value="1"/>
</dbReference>
<dbReference type="InterPro" id="IPR055414">
    <property type="entry name" value="LRR_R13L4/SHOC2-like"/>
</dbReference>
<dbReference type="GO" id="GO:0042742">
    <property type="term" value="P:defense response to bacterium"/>
    <property type="evidence" value="ECO:0007669"/>
    <property type="project" value="UniProtKB-ARBA"/>
</dbReference>
<dbReference type="SUPFAM" id="SSF52540">
    <property type="entry name" value="P-loop containing nucleoside triphosphate hydrolases"/>
    <property type="match status" value="1"/>
</dbReference>